<dbReference type="AlphaFoldDB" id="A0A9P3H131"/>
<feature type="region of interest" description="Disordered" evidence="1">
    <location>
        <begin position="125"/>
        <end position="154"/>
    </location>
</feature>
<evidence type="ECO:0000256" key="2">
    <source>
        <dbReference type="SAM" id="SignalP"/>
    </source>
</evidence>
<protein>
    <submittedName>
        <fullName evidence="3">Uncharacterized protein</fullName>
    </submittedName>
</protein>
<dbReference type="EMBL" id="BQFW01000001">
    <property type="protein sequence ID" value="GJJ68067.1"/>
    <property type="molecule type" value="Genomic_DNA"/>
</dbReference>
<evidence type="ECO:0000256" key="1">
    <source>
        <dbReference type="SAM" id="MobiDB-lite"/>
    </source>
</evidence>
<comment type="caution">
    <text evidence="3">The sequence shown here is derived from an EMBL/GenBank/DDBJ whole genome shotgun (WGS) entry which is preliminary data.</text>
</comment>
<dbReference type="Proteomes" id="UP000827284">
    <property type="component" value="Unassembled WGS sequence"/>
</dbReference>
<organism evidence="3 4">
    <name type="scientific">Entomortierella parvispora</name>
    <dbReference type="NCBI Taxonomy" id="205924"/>
    <lineage>
        <taxon>Eukaryota</taxon>
        <taxon>Fungi</taxon>
        <taxon>Fungi incertae sedis</taxon>
        <taxon>Mucoromycota</taxon>
        <taxon>Mortierellomycotina</taxon>
        <taxon>Mortierellomycetes</taxon>
        <taxon>Mortierellales</taxon>
        <taxon>Mortierellaceae</taxon>
        <taxon>Entomortierella</taxon>
    </lineage>
</organism>
<evidence type="ECO:0000313" key="3">
    <source>
        <dbReference type="EMBL" id="GJJ68067.1"/>
    </source>
</evidence>
<reference evidence="3" key="2">
    <citation type="journal article" date="2022" name="Microbiol. Resour. Announc.">
        <title>Whole-Genome Sequence of Entomortierella parvispora E1425, a Mucoromycotan Fungus Associated with Burkholderiaceae-Related Endosymbiotic Bacteria.</title>
        <authorList>
            <person name="Herlambang A."/>
            <person name="Guo Y."/>
            <person name="Takashima Y."/>
            <person name="Narisawa K."/>
            <person name="Ohta H."/>
            <person name="Nishizawa T."/>
        </authorList>
    </citation>
    <scope>NUCLEOTIDE SEQUENCE</scope>
    <source>
        <strain evidence="3">E1425</strain>
    </source>
</reference>
<gene>
    <name evidence="3" type="ORF">EMPS_00413</name>
</gene>
<feature type="signal peptide" evidence="2">
    <location>
        <begin position="1"/>
        <end position="25"/>
    </location>
</feature>
<feature type="region of interest" description="Disordered" evidence="1">
    <location>
        <begin position="214"/>
        <end position="271"/>
    </location>
</feature>
<sequence length="271" mass="30779">MTRITASFLLLSVLALSKASLLVRADEGVTSGCVINTPKEITPRVGKDFKITWSGCKGHGRIQVRSGDPKNLDEDDDYACELSNMADKDYCYWVPKKEGTFSLSVIDDSGVESFTAKFQVEGGHNKVKRGFGGRAKANRRGGRGKHGGRPKHVKFGHPKVEKIEKVLHPRSERDDHPKIKKDDHHKIEKVVDHHKVEKIDHGHPKVEKVEKVIYPRSERDEHPKIEKDDHHQVQKVEHPKIEKVGHPKVEKKPEHEAHPDAPRRRSLPLRL</sequence>
<dbReference type="OrthoDB" id="2423884at2759"/>
<proteinExistence type="predicted"/>
<keyword evidence="2" id="KW-0732">Signal</keyword>
<feature type="region of interest" description="Disordered" evidence="1">
    <location>
        <begin position="165"/>
        <end position="184"/>
    </location>
</feature>
<reference evidence="3" key="1">
    <citation type="submission" date="2021-11" db="EMBL/GenBank/DDBJ databases">
        <authorList>
            <person name="Herlambang A."/>
            <person name="Guo Y."/>
            <person name="Takashima Y."/>
            <person name="Nishizawa T."/>
        </authorList>
    </citation>
    <scope>NUCLEOTIDE SEQUENCE</scope>
    <source>
        <strain evidence="3">E1425</strain>
    </source>
</reference>
<evidence type="ECO:0000313" key="4">
    <source>
        <dbReference type="Proteomes" id="UP000827284"/>
    </source>
</evidence>
<feature type="chain" id="PRO_5040237165" evidence="2">
    <location>
        <begin position="26"/>
        <end position="271"/>
    </location>
</feature>
<name>A0A9P3H131_9FUNG</name>
<feature type="compositionally biased region" description="Basic and acidic residues" evidence="1">
    <location>
        <begin position="214"/>
        <end position="263"/>
    </location>
</feature>
<keyword evidence="4" id="KW-1185">Reference proteome</keyword>
<accession>A0A9P3H131</accession>